<dbReference type="EMBL" id="ATDN01000023">
    <property type="protein sequence ID" value="RWA18799.1"/>
    <property type="molecule type" value="Genomic_DNA"/>
</dbReference>
<feature type="compositionally biased region" description="Polar residues" evidence="1">
    <location>
        <begin position="64"/>
        <end position="74"/>
    </location>
</feature>
<accession>A0A439DRG8</accession>
<comment type="caution">
    <text evidence="2">The sequence shown here is derived from an EMBL/GenBank/DDBJ whole genome shotgun (WGS) entry which is preliminary data.</text>
</comment>
<reference evidence="2 3" key="1">
    <citation type="submission" date="2013-06" db="EMBL/GenBank/DDBJ databases">
        <title>The draft sequence of the Mycobacterium elephantis genome.</title>
        <authorList>
            <person name="Pettersson F.B."/>
            <person name="Das S."/>
            <person name="Dasgupta S."/>
            <person name="Bhattacharya A."/>
            <person name="Kirsebom L.A."/>
        </authorList>
    </citation>
    <scope>NUCLEOTIDE SEQUENCE [LARGE SCALE GENOMIC DNA]</scope>
    <source>
        <strain evidence="2 3">DSM 44368</strain>
    </source>
</reference>
<dbReference type="Proteomes" id="UP000287177">
    <property type="component" value="Unassembled WGS sequence"/>
</dbReference>
<dbReference type="AlphaFoldDB" id="A0A439DRG8"/>
<feature type="compositionally biased region" description="Basic and acidic residues" evidence="1">
    <location>
        <begin position="45"/>
        <end position="58"/>
    </location>
</feature>
<gene>
    <name evidence="2" type="ORF">MELE44368_03965</name>
</gene>
<feature type="region of interest" description="Disordered" evidence="1">
    <location>
        <begin position="44"/>
        <end position="74"/>
    </location>
</feature>
<evidence type="ECO:0000313" key="2">
    <source>
        <dbReference type="EMBL" id="RWA18799.1"/>
    </source>
</evidence>
<evidence type="ECO:0000313" key="3">
    <source>
        <dbReference type="Proteomes" id="UP000287177"/>
    </source>
</evidence>
<proteinExistence type="predicted"/>
<protein>
    <submittedName>
        <fullName evidence="2">Uncharacterized protein</fullName>
    </submittedName>
</protein>
<organism evidence="2 3">
    <name type="scientific">Mycolicibacterium elephantis DSM 44368</name>
    <dbReference type="NCBI Taxonomy" id="1335622"/>
    <lineage>
        <taxon>Bacteria</taxon>
        <taxon>Bacillati</taxon>
        <taxon>Actinomycetota</taxon>
        <taxon>Actinomycetes</taxon>
        <taxon>Mycobacteriales</taxon>
        <taxon>Mycobacteriaceae</taxon>
        <taxon>Mycolicibacterium</taxon>
    </lineage>
</organism>
<keyword evidence="3" id="KW-1185">Reference proteome</keyword>
<name>A0A439DRG8_9MYCO</name>
<sequence length="74" mass="8278">MCALSRNPGIISRPSALRSAFLGSQRGRKCLVVRDVALGPEVLTFDERQPERQPEPARLDPAQQHRQVQTGQQE</sequence>
<evidence type="ECO:0000256" key="1">
    <source>
        <dbReference type="SAM" id="MobiDB-lite"/>
    </source>
</evidence>